<keyword evidence="2" id="KW-1185">Reference proteome</keyword>
<gene>
    <name evidence="1" type="ORF">GCM10022288_26920</name>
</gene>
<reference evidence="2" key="1">
    <citation type="journal article" date="2019" name="Int. J. Syst. Evol. Microbiol.">
        <title>The Global Catalogue of Microorganisms (GCM) 10K type strain sequencing project: providing services to taxonomists for standard genome sequencing and annotation.</title>
        <authorList>
            <consortium name="The Broad Institute Genomics Platform"/>
            <consortium name="The Broad Institute Genome Sequencing Center for Infectious Disease"/>
            <person name="Wu L."/>
            <person name="Ma J."/>
        </authorList>
    </citation>
    <scope>NUCLEOTIDE SEQUENCE [LARGE SCALE GENOMIC DNA]</scope>
    <source>
        <strain evidence="2">JCM 17593</strain>
    </source>
</reference>
<evidence type="ECO:0000313" key="1">
    <source>
        <dbReference type="EMBL" id="GAA4193318.1"/>
    </source>
</evidence>
<protein>
    <submittedName>
        <fullName evidence="1">Uncharacterized protein</fullName>
    </submittedName>
</protein>
<comment type="caution">
    <text evidence="1">The sequence shown here is derived from an EMBL/GenBank/DDBJ whole genome shotgun (WGS) entry which is preliminary data.</text>
</comment>
<organism evidence="1 2">
    <name type="scientific">Gryllotalpicola kribbensis</name>
    <dbReference type="NCBI Taxonomy" id="993084"/>
    <lineage>
        <taxon>Bacteria</taxon>
        <taxon>Bacillati</taxon>
        <taxon>Actinomycetota</taxon>
        <taxon>Actinomycetes</taxon>
        <taxon>Micrococcales</taxon>
        <taxon>Microbacteriaceae</taxon>
        <taxon>Gryllotalpicola</taxon>
    </lineage>
</organism>
<dbReference type="Proteomes" id="UP001500213">
    <property type="component" value="Unassembled WGS sequence"/>
</dbReference>
<sequence>MQIPEDGLRAARPDQVLDSLGKRAEHVLVIERICSAFERATEVDRDAWRDLAAAADRFNSWMPSINKWRNLEVFTVPEEADGRKQALDVDSLKGVPPVLRIESNHRTDRHV</sequence>
<accession>A0ABP8AYL7</accession>
<dbReference type="EMBL" id="BAABBX010000016">
    <property type="protein sequence ID" value="GAA4193318.1"/>
    <property type="molecule type" value="Genomic_DNA"/>
</dbReference>
<evidence type="ECO:0000313" key="2">
    <source>
        <dbReference type="Proteomes" id="UP001500213"/>
    </source>
</evidence>
<proteinExistence type="predicted"/>
<name>A0ABP8AYL7_9MICO</name>